<dbReference type="EMBL" id="AYZO01000033">
    <property type="protein sequence ID" value="KRN10217.1"/>
    <property type="molecule type" value="Genomic_DNA"/>
</dbReference>
<evidence type="ECO:0000256" key="1">
    <source>
        <dbReference type="SAM" id="Phobius"/>
    </source>
</evidence>
<dbReference type="InterPro" id="IPR038477">
    <property type="entry name" value="ASST_N_sf"/>
</dbReference>
<evidence type="ECO:0000313" key="3">
    <source>
        <dbReference type="EMBL" id="CCI86917.1"/>
    </source>
</evidence>
<dbReference type="GO" id="GO:0004062">
    <property type="term" value="F:aryl sulfotransferase activity"/>
    <property type="evidence" value="ECO:0007669"/>
    <property type="project" value="InterPro"/>
</dbReference>
<reference evidence="4 6" key="2">
    <citation type="journal article" date="2015" name="Genome Announc.">
        <title>Expanding the biotechnology potential of lactobacilli through comparative genomics of 213 strains and associated genera.</title>
        <authorList>
            <person name="Sun Z."/>
            <person name="Harris H.M."/>
            <person name="McCann A."/>
            <person name="Guo C."/>
            <person name="Argimon S."/>
            <person name="Zhang W."/>
            <person name="Yang X."/>
            <person name="Jeffery I.B."/>
            <person name="Cooney J.C."/>
            <person name="Kagawa T.F."/>
            <person name="Liu W."/>
            <person name="Song Y."/>
            <person name="Salvetti E."/>
            <person name="Wrobel A."/>
            <person name="Rasinkangas P."/>
            <person name="Parkhill J."/>
            <person name="Rea M.C."/>
            <person name="O'Sullivan O."/>
            <person name="Ritari J."/>
            <person name="Douillard F.P."/>
            <person name="Paul Ross R."/>
            <person name="Yang R."/>
            <person name="Briner A.E."/>
            <person name="Felis G.E."/>
            <person name="de Vos W.M."/>
            <person name="Barrangou R."/>
            <person name="Klaenhammer T.R."/>
            <person name="Caufield P.W."/>
            <person name="Cui Y."/>
            <person name="Zhang H."/>
            <person name="O'Toole P.W."/>
        </authorList>
    </citation>
    <scope>NUCLEOTIDE SEQUENCE [LARGE SCALE GENOMIC DNA]</scope>
    <source>
        <strain evidence="4 6">DSM 23908</strain>
    </source>
</reference>
<gene>
    <name evidence="3" type="ORF">BN52_10080</name>
    <name evidence="4" type="ORF">FC38_GL001189</name>
</gene>
<evidence type="ECO:0000259" key="2">
    <source>
        <dbReference type="Pfam" id="PF17425"/>
    </source>
</evidence>
<dbReference type="PANTHER" id="PTHR35340:SF5">
    <property type="entry name" value="ASST-DOMAIN-CONTAINING PROTEIN"/>
    <property type="match status" value="1"/>
</dbReference>
<keyword evidence="1" id="KW-0472">Membrane</keyword>
<proteinExistence type="predicted"/>
<dbReference type="AlphaFoldDB" id="I7J2K5"/>
<dbReference type="Pfam" id="PF17425">
    <property type="entry name" value="Arylsulfotran_N"/>
    <property type="match status" value="1"/>
</dbReference>
<dbReference type="InterPro" id="IPR010262">
    <property type="entry name" value="Arylsulfotransferase_bact"/>
</dbReference>
<organism evidence="3 5">
    <name type="scientific">Lactobacillus gigeriorum DSM 23908 = CRBIP 24.85</name>
    <dbReference type="NCBI Taxonomy" id="1423751"/>
    <lineage>
        <taxon>Bacteria</taxon>
        <taxon>Bacillati</taxon>
        <taxon>Bacillota</taxon>
        <taxon>Bacilli</taxon>
        <taxon>Lactobacillales</taxon>
        <taxon>Lactobacillaceae</taxon>
        <taxon>Lactobacillus</taxon>
    </lineage>
</organism>
<dbReference type="PATRIC" id="fig|1423751.3.peg.1228"/>
<feature type="domain" description="Arylsulfotransferase N-terminal" evidence="2">
    <location>
        <begin position="113"/>
        <end position="197"/>
    </location>
</feature>
<protein>
    <recommendedName>
        <fullName evidence="2">Arylsulfotransferase N-terminal domain-containing protein</fullName>
    </recommendedName>
</protein>
<dbReference type="Gene3D" id="2.60.40.3100">
    <property type="entry name" value="Arylsulphate sulphotransferase monomer, N-terminal domain"/>
    <property type="match status" value="1"/>
</dbReference>
<dbReference type="PANTHER" id="PTHR35340">
    <property type="entry name" value="PQQ ENZYME REPEAT PROTEIN-RELATED"/>
    <property type="match status" value="1"/>
</dbReference>
<dbReference type="Proteomes" id="UP000009326">
    <property type="component" value="Unassembled WGS sequence"/>
</dbReference>
<dbReference type="InterPro" id="IPR053143">
    <property type="entry name" value="Arylsulfate_ST"/>
</dbReference>
<reference evidence="3 5" key="1">
    <citation type="submission" date="2012-06" db="EMBL/GenBank/DDBJ databases">
        <title>Draft genome sequence of Lactobacillus gigeriorum CRBIP 24.85T, isolated from chicken crop.</title>
        <authorList>
            <person name="Cousin S."/>
            <person name="Ma L."/>
            <person name="Creno S."/>
            <person name="Clermont D."/>
            <person name="Loux V."/>
            <person name="Bizet C."/>
            <person name="Bouchier C."/>
        </authorList>
    </citation>
    <scope>NUCLEOTIDE SEQUENCE [LARGE SCALE GENOMIC DNA]</scope>
    <source>
        <strain evidence="5">CRBIP 24.85T</strain>
        <strain evidence="3">Type strain: CRBIP 24.85</strain>
    </source>
</reference>
<dbReference type="EMBL" id="CAKC01000041">
    <property type="protein sequence ID" value="CCI86917.1"/>
    <property type="molecule type" value="Genomic_DNA"/>
</dbReference>
<name>I7J2K5_9LACO</name>
<comment type="caution">
    <text evidence="3">The sequence shown here is derived from an EMBL/GenBank/DDBJ whole genome shotgun (WGS) entry which is preliminary data.</text>
</comment>
<dbReference type="RefSeq" id="WP_008472997.1">
    <property type="nucleotide sequence ID" value="NZ_AYZO01000033.1"/>
</dbReference>
<dbReference type="STRING" id="1423751.FC38_GL001189"/>
<evidence type="ECO:0000313" key="6">
    <source>
        <dbReference type="Proteomes" id="UP000051521"/>
    </source>
</evidence>
<evidence type="ECO:0000313" key="5">
    <source>
        <dbReference type="Proteomes" id="UP000009326"/>
    </source>
</evidence>
<keyword evidence="1" id="KW-1133">Transmembrane helix</keyword>
<evidence type="ECO:0000313" key="4">
    <source>
        <dbReference type="EMBL" id="KRN10217.1"/>
    </source>
</evidence>
<feature type="transmembrane region" description="Helical" evidence="1">
    <location>
        <begin position="7"/>
        <end position="25"/>
    </location>
</feature>
<dbReference type="Pfam" id="PF05935">
    <property type="entry name" value="Arylsulfotrans"/>
    <property type="match status" value="1"/>
</dbReference>
<dbReference type="InterPro" id="IPR035391">
    <property type="entry name" value="Arylsulfotran_N"/>
</dbReference>
<keyword evidence="6" id="KW-1185">Reference proteome</keyword>
<sequence length="582" mass="65117">MKKSKLYLLIGISLITAIALGGLYLKGTDSFKSSISSHSLTSSSDQVSASENNELVQKLVSDQGNKIVVLNYTDFKLNQVSDVYSTSIQNKIATILQTIKNHRKYTLTDPLLVSDPFLTNTTGLYVHFTTEHPSKISYVVKASDYADYNADAYSNKETYVTNHDFQLLGAVAGVKNTITITATNKDGSKETKTFTYTPPKLYSSVANTYKTSNGTSSAKLSNGLYTVIGLQAKNRATYYVDNNGVIRGEVPIVSYNSMRLATTQDGQMYLGISQSKLAKMNRFGQITQVIDLASQGYEVHHDFELDSKGDIWALATSKKRYEENKYTEDQIVKIDHKTGKIVKAIDTQKLLPELYKIATGKVVHLSDTKIGNRDLMHFNSIQLVDDDTFLLSSRETSTIMKITNINSSAKISYMIANQSVWQGVGNYSNLLFQKVGDFIDSAGQHSLVYEKADNLGDGQYYLSMFDNNYGLMDSRPSFDWSAYKAENTYGITLSTKKSMYYKYLVDENKHTYTLVSAFAVPYSSFVSDVQHLGDNVLVASGQANTFTEYDKSANPIRTYTLDGEAHLTYRTLKYDFKNFYFD</sequence>
<dbReference type="Proteomes" id="UP000051521">
    <property type="component" value="Unassembled WGS sequence"/>
</dbReference>
<accession>I7J2K5</accession>
<keyword evidence="1" id="KW-0812">Transmembrane</keyword>